<dbReference type="Pfam" id="PF13637">
    <property type="entry name" value="Ank_4"/>
    <property type="match status" value="1"/>
</dbReference>
<keyword evidence="2" id="KW-0539">Nucleus</keyword>
<dbReference type="Gene3D" id="1.25.40.20">
    <property type="entry name" value="Ankyrin repeat-containing domain"/>
    <property type="match status" value="2"/>
</dbReference>
<dbReference type="InterPro" id="IPR000719">
    <property type="entry name" value="Prot_kinase_dom"/>
</dbReference>
<evidence type="ECO:0000256" key="1">
    <source>
        <dbReference type="ARBA" id="ARBA00004123"/>
    </source>
</evidence>
<dbReference type="InterPro" id="IPR036770">
    <property type="entry name" value="Ankyrin_rpt-contain_sf"/>
</dbReference>
<dbReference type="Pfam" id="PF07714">
    <property type="entry name" value="PK_Tyr_Ser-Thr"/>
    <property type="match status" value="1"/>
</dbReference>
<feature type="repeat" description="ANK" evidence="3">
    <location>
        <begin position="1565"/>
        <end position="1597"/>
    </location>
</feature>
<feature type="region of interest" description="Disordered" evidence="4">
    <location>
        <begin position="194"/>
        <end position="224"/>
    </location>
</feature>
<comment type="subcellular location">
    <subcellularLocation>
        <location evidence="1">Nucleus</location>
    </subcellularLocation>
</comment>
<dbReference type="InterPro" id="IPR002110">
    <property type="entry name" value="Ankyrin_rpt"/>
</dbReference>
<dbReference type="PROSITE" id="PS50297">
    <property type="entry name" value="ANK_REP_REGION"/>
    <property type="match status" value="5"/>
</dbReference>
<organism evidence="6 7">
    <name type="scientific">Globodera rostochiensis</name>
    <name type="common">Golden nematode worm</name>
    <name type="synonym">Heterodera rostochiensis</name>
    <dbReference type="NCBI Taxonomy" id="31243"/>
    <lineage>
        <taxon>Eukaryota</taxon>
        <taxon>Metazoa</taxon>
        <taxon>Ecdysozoa</taxon>
        <taxon>Nematoda</taxon>
        <taxon>Chromadorea</taxon>
        <taxon>Rhabditida</taxon>
        <taxon>Tylenchina</taxon>
        <taxon>Tylenchomorpha</taxon>
        <taxon>Tylenchoidea</taxon>
        <taxon>Heteroderidae</taxon>
        <taxon>Heteroderinae</taxon>
        <taxon>Globodera</taxon>
    </lineage>
</organism>
<dbReference type="InterPro" id="IPR011009">
    <property type="entry name" value="Kinase-like_dom_sf"/>
</dbReference>
<dbReference type="SUPFAM" id="SSF48403">
    <property type="entry name" value="Ankyrin repeat"/>
    <property type="match status" value="1"/>
</dbReference>
<dbReference type="FunFam" id="1.25.40.20:FF:000050">
    <property type="entry name" value="integrin-linked protein kinase"/>
    <property type="match status" value="1"/>
</dbReference>
<dbReference type="FunFam" id="3.30.200.20:FF:000245">
    <property type="entry name" value="Integrin-linked protein kinase"/>
    <property type="match status" value="1"/>
</dbReference>
<dbReference type="GO" id="GO:0005634">
    <property type="term" value="C:nucleus"/>
    <property type="evidence" value="ECO:0007669"/>
    <property type="project" value="UniProtKB-SubCell"/>
</dbReference>
<dbReference type="PANTHER" id="PTHR24150">
    <property type="entry name" value="ANKYRIN REPEAT AND MYND DOMAIN-CONTAINING PROTEIN 2"/>
    <property type="match status" value="1"/>
</dbReference>
<dbReference type="GO" id="GO:0005524">
    <property type="term" value="F:ATP binding"/>
    <property type="evidence" value="ECO:0007669"/>
    <property type="project" value="InterPro"/>
</dbReference>
<evidence type="ECO:0000313" key="6">
    <source>
        <dbReference type="Proteomes" id="UP000887572"/>
    </source>
</evidence>
<feature type="region of interest" description="Disordered" evidence="4">
    <location>
        <begin position="1"/>
        <end position="22"/>
    </location>
</feature>
<proteinExistence type="predicted"/>
<dbReference type="InterPro" id="IPR001245">
    <property type="entry name" value="Ser-Thr/Tyr_kinase_cat_dom"/>
</dbReference>
<reference evidence="7" key="1">
    <citation type="submission" date="2022-11" db="UniProtKB">
        <authorList>
            <consortium name="WormBaseParasite"/>
        </authorList>
    </citation>
    <scope>IDENTIFICATION</scope>
</reference>
<dbReference type="Gene3D" id="3.30.200.20">
    <property type="entry name" value="Phosphorylase Kinase, domain 1"/>
    <property type="match status" value="1"/>
</dbReference>
<feature type="compositionally biased region" description="Basic and acidic residues" evidence="4">
    <location>
        <begin position="194"/>
        <end position="213"/>
    </location>
</feature>
<evidence type="ECO:0000256" key="4">
    <source>
        <dbReference type="SAM" id="MobiDB-lite"/>
    </source>
</evidence>
<dbReference type="SUPFAM" id="SSF56112">
    <property type="entry name" value="Protein kinase-like (PK-like)"/>
    <property type="match status" value="1"/>
</dbReference>
<dbReference type="InterPro" id="IPR025927">
    <property type="entry name" value="Znf_KANL2-like"/>
</dbReference>
<keyword evidence="6" id="KW-1185">Reference proteome</keyword>
<dbReference type="Gene3D" id="1.10.510.10">
    <property type="entry name" value="Transferase(Phosphotransferase) domain 1"/>
    <property type="match status" value="1"/>
</dbReference>
<feature type="repeat" description="ANK" evidence="3">
    <location>
        <begin position="1134"/>
        <end position="1166"/>
    </location>
</feature>
<evidence type="ECO:0000256" key="3">
    <source>
        <dbReference type="PROSITE-ProRule" id="PRU00023"/>
    </source>
</evidence>
<dbReference type="InterPro" id="IPR052452">
    <property type="entry name" value="Ankyrin-MYND_dom_contain_2"/>
</dbReference>
<dbReference type="Gene3D" id="6.10.140.2220">
    <property type="match status" value="1"/>
</dbReference>
<dbReference type="Proteomes" id="UP000887572">
    <property type="component" value="Unplaced"/>
</dbReference>
<evidence type="ECO:0000256" key="2">
    <source>
        <dbReference type="ARBA" id="ARBA00023242"/>
    </source>
</evidence>
<dbReference type="PANTHER" id="PTHR24150:SF8">
    <property type="entry name" value="ANKYRIN REPEAT AND MYND DOMAIN-CONTAINING PROTEIN 2"/>
    <property type="match status" value="1"/>
</dbReference>
<dbReference type="PROSITE" id="PS50011">
    <property type="entry name" value="PROTEIN_KINASE_DOM"/>
    <property type="match status" value="1"/>
</dbReference>
<dbReference type="Pfam" id="PF12796">
    <property type="entry name" value="Ank_2"/>
    <property type="match status" value="1"/>
</dbReference>
<name>A0A914HSQ1_GLORO</name>
<dbReference type="Pfam" id="PF13891">
    <property type="entry name" value="zf-C3HC3H_KANSL2"/>
    <property type="match status" value="2"/>
</dbReference>
<feature type="repeat" description="ANK" evidence="3">
    <location>
        <begin position="1532"/>
        <end position="1564"/>
    </location>
</feature>
<feature type="domain" description="Protein kinase" evidence="5">
    <location>
        <begin position="1660"/>
        <end position="1916"/>
    </location>
</feature>
<keyword evidence="3" id="KW-0040">ANK repeat</keyword>
<dbReference type="PROSITE" id="PS50088">
    <property type="entry name" value="ANK_REPEAT"/>
    <property type="match status" value="5"/>
</dbReference>
<dbReference type="SUPFAM" id="SSF144232">
    <property type="entry name" value="HIT/MYND zinc finger-like"/>
    <property type="match status" value="1"/>
</dbReference>
<sequence length="1916" mass="216742">MAASHHQNYVDEYRPDTTVSTSTDGKILMEATSSTSNFQRNSVNDMNCIDSSDHFLDQHMEVDYQQPSSSSNLGNSPIKPQILEGSTVVTERITIPVLSTTKKSNAHFCEFVDQIKGQCKQRAINTFKYCIRHILFDPTAPYKQCQHQRKPKNKHDKPVLCTNAIRAACMEIYCSTHLIMNGLKDPKVSTKKDKANLKGLDKDKSAEHSEKQKINGTDGGCTKPPAVQSVQRDTSNIPKNSDFDGVGGGYPPMTPPDRVDLQHLPLNSQTISSNLIRTKNNDALFYNQQMDKSRMNLIPNLPPDVKPPYLESVNFRPPEVNQQFLCTTQDDFQFIRNREENLTVKRVQNEDFPAYNLSKTHPQLAAKLLQSRPLGQQTSEVPPPGVQANEKVLVDNSRNILNQPPSNVSMDVCFPTDSSAMPSPNNIYHHHQYTSSTAFVSPPNHERFPKAFTNEQQNNFLHSKYEANGIQLREESIGGDSVLHRVPQQPPLPRAVVANHKEFVQSPCTYVPSSLAFLNSNPPPRRYDLNRLERRINQNACNEHFDLLEFQRERDFSFNESIQENGGGVLLNKKRQQKVIKLRQKRQKVLIDGAFRAIPMVDTMCRIVESQDFDRTDLFPLGLEPSDDESSDDSFPSLGEEKFGCVPRTSSSGSSRLELYLLKKQLRLESSRLVQRAKLCVPINTTAREYKNSVGAALRVRRNNSKRENIREQQKRLLRCSFTSQQQTQLSESAHVDSVPFRCTNVSLPWSRHCAEHVTYNVAQQMFSFCKWRLCNESVPITDLVLFDGLCRRHYYTQQRQQLTAAAAEQPQRQQHNNNILAPNCELRPSSAITYQDQSLKKNGHYFQQYRAQCGDSLSSAAIRCEPFDGHHVHFGPSSVPVNRDDHLNETMDVSLASVAKDLGFDGHDLTDMLAKLPVEEGFEGDMDPDEDNLLTDINKEDSDEAPPGTTLGHSWADVEQFLLEQEEGLHQPPKNNSLTHNTNKPNSTFVTNDNTMMASVEDSNEQLVKQIIGPDTVKGDNCSMGSLKEEQNTAAIIQQISDEMEAIPHASASVLEKMARFHFKMADHPGTETPYFIFEDPMLNQKDNFTSKELKILTDEERELFQLIQEDKIEEAKTIVRDGKVRVNSLDKNGMSVLDLACFKGNEAFVEFLIEHGASPDNRAHQDGYTALMFAALSGNGRLCQLLLDAGANSLAQNTIGKTAAELAAFVGQHECVGIITNYISFRDVDLILHPKGAESDVIYPPELVQFIQLLTRTHAFHPVKLTFDVSENGLVWQHVKKTVFTLDTLFEKQLRSKQPNEVLSLKLWIVLYTFRELTKFVDERLKKAAGDNNEQKFALQFGRALLQDEPNDRVRNNEERFVRQAIASFPYKQSTLWQTLSLHLSNVPFGEPPPAFVLLCQTLLGSRFVQTAHFCRTCSIPSAKKRCKNCKTLYCSAMCQRFDWTVHKQCSPTYKVHKPNVPIIMEDIFGWVREGNAFQVRVWLDDSEHDLNVGDDHAFSLLHWASKEGHVSIVEMLLSRGARVNATNMGDDTALHLAAAHGHRQIVVKLLLRKAEVNIQNEHGMTPLHYACFWGYEQICEDLIRSGALTTICNKRGLTPLDVCQPQVRQSVYEIALSNGQNPQQKIQYSGETWQNSKTFRSRDATWSRYTGVDLQSLALTKSIAQSHSGTLYRGKWQSNDIVARVLNVPNVTSRISRDFATEFLQLRIFASAFVNPVLAVVNQPPQLIVISQFMPFGSLYNVLHEQSSVVIDHNQAIRFALDIARGMSFLHSLDQPVLRYYLSSKHVVIDEDLSAKMSMADTKFSFQEVGRLYSPAWLAPEALQRSPETLNTRAADMWSFGILLWELNTREVPFSDLSPMEIGMKIALEGLRVTIPPGISRNMFRLINICLNEDPGRRPNFDQVIPILEKMGH</sequence>
<evidence type="ECO:0000313" key="7">
    <source>
        <dbReference type="WBParaSite" id="Gr19_v10_g4290.t1"/>
    </source>
</evidence>
<feature type="repeat" description="ANK" evidence="3">
    <location>
        <begin position="1499"/>
        <end position="1531"/>
    </location>
</feature>
<feature type="repeat" description="ANK" evidence="3">
    <location>
        <begin position="1168"/>
        <end position="1200"/>
    </location>
</feature>
<protein>
    <submittedName>
        <fullName evidence="7">Protein kinase domain-containing protein</fullName>
    </submittedName>
</protein>
<accession>A0A914HSQ1</accession>
<dbReference type="GO" id="GO:0004672">
    <property type="term" value="F:protein kinase activity"/>
    <property type="evidence" value="ECO:0007669"/>
    <property type="project" value="InterPro"/>
</dbReference>
<evidence type="ECO:0000259" key="5">
    <source>
        <dbReference type="PROSITE" id="PS50011"/>
    </source>
</evidence>
<dbReference type="SMART" id="SM00248">
    <property type="entry name" value="ANK"/>
    <property type="match status" value="6"/>
</dbReference>
<dbReference type="WBParaSite" id="Gr19_v10_g4290.t1">
    <property type="protein sequence ID" value="Gr19_v10_g4290.t1"/>
    <property type="gene ID" value="Gr19_v10_g4290"/>
</dbReference>